<reference evidence="13 14" key="1">
    <citation type="submission" date="2018-10" db="EMBL/GenBank/DDBJ databases">
        <title>Sequencing the genomes of 1000 actinobacteria strains.</title>
        <authorList>
            <person name="Klenk H.-P."/>
        </authorList>
    </citation>
    <scope>NUCLEOTIDE SEQUENCE [LARGE SCALE GENOMIC DNA]</scope>
    <source>
        <strain evidence="13 14">DSM 43911</strain>
    </source>
</reference>
<dbReference type="SUPFAM" id="SSF54631">
    <property type="entry name" value="CBS-domain pair"/>
    <property type="match status" value="1"/>
</dbReference>
<evidence type="ECO:0000256" key="8">
    <source>
        <dbReference type="ARBA" id="ARBA00026192"/>
    </source>
</evidence>
<evidence type="ECO:0000256" key="1">
    <source>
        <dbReference type="ARBA" id="ARBA00001933"/>
    </source>
</evidence>
<dbReference type="Pfam" id="PF00571">
    <property type="entry name" value="CBS"/>
    <property type="match status" value="2"/>
</dbReference>
<dbReference type="UniPathway" id="UPA00136">
    <property type="reaction ID" value="UER00201"/>
</dbReference>
<proteinExistence type="inferred from homology"/>
<comment type="cofactor">
    <cofactor evidence="1">
        <name>pyridoxal 5'-phosphate</name>
        <dbReference type="ChEBI" id="CHEBI:597326"/>
    </cofactor>
</comment>
<comment type="similarity">
    <text evidence="3">Belongs to the cysteine synthase/cystathionine beta-synthase family.</text>
</comment>
<dbReference type="EMBL" id="RBXR01000001">
    <property type="protein sequence ID" value="RKT70738.1"/>
    <property type="molecule type" value="Genomic_DNA"/>
</dbReference>
<comment type="caution">
    <text evidence="13">The sequence shown here is derived from an EMBL/GenBank/DDBJ whole genome shotgun (WGS) entry which is preliminary data.</text>
</comment>
<dbReference type="GO" id="GO:0004122">
    <property type="term" value="F:cystathionine beta-synthase activity"/>
    <property type="evidence" value="ECO:0007669"/>
    <property type="project" value="UniProtKB-UniRule"/>
</dbReference>
<dbReference type="EC" id="4.2.1.22" evidence="4 10"/>
<evidence type="ECO:0000256" key="9">
    <source>
        <dbReference type="ARBA" id="ARBA00047490"/>
    </source>
</evidence>
<dbReference type="PROSITE" id="PS00901">
    <property type="entry name" value="CYS_SYNTHASE"/>
    <property type="match status" value="1"/>
</dbReference>
<dbReference type="InterPro" id="IPR046342">
    <property type="entry name" value="CBS_dom_sf"/>
</dbReference>
<dbReference type="InterPro" id="IPR001926">
    <property type="entry name" value="TrpB-like_PALP"/>
</dbReference>
<keyword evidence="14" id="KW-1185">Reference proteome</keyword>
<organism evidence="13 14">
    <name type="scientific">Saccharothrix variisporea</name>
    <dbReference type="NCBI Taxonomy" id="543527"/>
    <lineage>
        <taxon>Bacteria</taxon>
        <taxon>Bacillati</taxon>
        <taxon>Actinomycetota</taxon>
        <taxon>Actinomycetes</taxon>
        <taxon>Pseudonocardiales</taxon>
        <taxon>Pseudonocardiaceae</taxon>
        <taxon>Saccharothrix</taxon>
    </lineage>
</organism>
<dbReference type="PROSITE" id="PS51371">
    <property type="entry name" value="CBS"/>
    <property type="match status" value="1"/>
</dbReference>
<dbReference type="Proteomes" id="UP000272729">
    <property type="component" value="Unassembled WGS sequence"/>
</dbReference>
<dbReference type="InterPro" id="IPR000644">
    <property type="entry name" value="CBS_dom"/>
</dbReference>
<gene>
    <name evidence="13" type="ORF">DFJ66_4008</name>
</gene>
<dbReference type="OrthoDB" id="9805733at2"/>
<keyword evidence="6 11" id="KW-0129">CBS domain</keyword>
<sequence length="456" mass="48252">MEYVESVVDLVGNTPLVKLNKVAEGLKPLILAKVEYLNPGGSVKDRIALRMVEAAERSGELKPGGTIVEPTSGNTGVGLALVAQQKGYKCVFVCPDKVSVDKRNVLKAYGAEVVVCPTAVAPEHPDSYYNVSDRLVREIPGAWKPNQYANPENPASHYHGTGPELWRQTEGKITHFVAGVGTGGTISGTGRYLKEVSEGRVKVVGADPEGSVYSGGTGRPYLVEGVGEDFWPDAYDRNVCDEIVAVSDKDSFDLTRRLAREEGLLVGGSCGMAVAAALRVAEGLTEDDVVVVLLPDGGRGYLSSVFNDKWMAQYGFLSPDTSGATVGDVLRRKDGTMPDLVHGHPNETVAEAVQIMREYGVSQMPVVNAEPPVMAAEVAGAVNERDLLDALFTGKAQLTDRLDAHMSVKLPTIGSGESISAAMTALSAADGALVLDDGKPAGVVTRQDILGFLAGR</sequence>
<dbReference type="CDD" id="cd01561">
    <property type="entry name" value="CBS_like"/>
    <property type="match status" value="1"/>
</dbReference>
<dbReference type="GO" id="GO:0006535">
    <property type="term" value="P:cysteine biosynthetic process from serine"/>
    <property type="evidence" value="ECO:0007669"/>
    <property type="project" value="InterPro"/>
</dbReference>
<comment type="catalytic activity">
    <reaction evidence="9">
        <text>L-homocysteine + L-serine = L,L-cystathionine + H2O</text>
        <dbReference type="Rhea" id="RHEA:10112"/>
        <dbReference type="ChEBI" id="CHEBI:15377"/>
        <dbReference type="ChEBI" id="CHEBI:33384"/>
        <dbReference type="ChEBI" id="CHEBI:58161"/>
        <dbReference type="ChEBI" id="CHEBI:58199"/>
        <dbReference type="EC" id="4.2.1.22"/>
    </reaction>
</comment>
<dbReference type="AlphaFoldDB" id="A0A495XGP6"/>
<dbReference type="InterPro" id="IPR036052">
    <property type="entry name" value="TrpB-like_PALP_sf"/>
</dbReference>
<comment type="pathway">
    <text evidence="2">Amino-acid biosynthesis; L-cysteine biosynthesis; L-cysteine from L-homocysteine and L-serine: step 1/2.</text>
</comment>
<dbReference type="GO" id="GO:0019343">
    <property type="term" value="P:cysteine biosynthetic process via cystathionine"/>
    <property type="evidence" value="ECO:0007669"/>
    <property type="project" value="InterPro"/>
</dbReference>
<protein>
    <recommendedName>
        <fullName evidence="8 10">Cystathionine beta-synthase</fullName>
        <ecNumber evidence="4 10">4.2.1.22</ecNumber>
    </recommendedName>
</protein>
<dbReference type="FunFam" id="3.40.50.1100:FF:000003">
    <property type="entry name" value="Cystathionine beta-synthase"/>
    <property type="match status" value="1"/>
</dbReference>
<evidence type="ECO:0000313" key="13">
    <source>
        <dbReference type="EMBL" id="RKT70738.1"/>
    </source>
</evidence>
<dbReference type="SMART" id="SM00116">
    <property type="entry name" value="CBS"/>
    <property type="match status" value="2"/>
</dbReference>
<evidence type="ECO:0000256" key="7">
    <source>
        <dbReference type="ARBA" id="ARBA00023239"/>
    </source>
</evidence>
<evidence type="ECO:0000256" key="6">
    <source>
        <dbReference type="ARBA" id="ARBA00023122"/>
    </source>
</evidence>
<evidence type="ECO:0000256" key="3">
    <source>
        <dbReference type="ARBA" id="ARBA00007103"/>
    </source>
</evidence>
<keyword evidence="5" id="KW-0663">Pyridoxal phosphate</keyword>
<evidence type="ECO:0000256" key="10">
    <source>
        <dbReference type="NCBIfam" id="TIGR01137"/>
    </source>
</evidence>
<name>A0A495XGP6_9PSEU</name>
<dbReference type="Gene3D" id="3.10.580.10">
    <property type="entry name" value="CBS-domain"/>
    <property type="match status" value="1"/>
</dbReference>
<feature type="domain" description="CBS" evidence="12">
    <location>
        <begin position="336"/>
        <end position="398"/>
    </location>
</feature>
<dbReference type="GO" id="GO:0005737">
    <property type="term" value="C:cytoplasm"/>
    <property type="evidence" value="ECO:0007669"/>
    <property type="project" value="InterPro"/>
</dbReference>
<evidence type="ECO:0000313" key="14">
    <source>
        <dbReference type="Proteomes" id="UP000272729"/>
    </source>
</evidence>
<keyword evidence="7" id="KW-0456">Lyase</keyword>
<dbReference type="SUPFAM" id="SSF53686">
    <property type="entry name" value="Tryptophan synthase beta subunit-like PLP-dependent enzymes"/>
    <property type="match status" value="1"/>
</dbReference>
<accession>A0A495XGP6</accession>
<dbReference type="InterPro" id="IPR005857">
    <property type="entry name" value="Cysta_beta_synth"/>
</dbReference>
<evidence type="ECO:0000256" key="5">
    <source>
        <dbReference type="ARBA" id="ARBA00022898"/>
    </source>
</evidence>
<dbReference type="PANTHER" id="PTHR10314">
    <property type="entry name" value="CYSTATHIONINE BETA-SYNTHASE"/>
    <property type="match status" value="1"/>
</dbReference>
<evidence type="ECO:0000259" key="12">
    <source>
        <dbReference type="PROSITE" id="PS51371"/>
    </source>
</evidence>
<dbReference type="Pfam" id="PF00291">
    <property type="entry name" value="PALP"/>
    <property type="match status" value="1"/>
</dbReference>
<dbReference type="InterPro" id="IPR050214">
    <property type="entry name" value="Cys_Synth/Cystath_Beta-Synth"/>
</dbReference>
<dbReference type="InterPro" id="IPR001216">
    <property type="entry name" value="P-phosphate_BS"/>
</dbReference>
<dbReference type="RefSeq" id="WP_121223134.1">
    <property type="nucleotide sequence ID" value="NZ_JBIUBA010000029.1"/>
</dbReference>
<dbReference type="NCBIfam" id="TIGR01137">
    <property type="entry name" value="cysta_beta"/>
    <property type="match status" value="1"/>
</dbReference>
<dbReference type="Gene3D" id="3.40.50.1100">
    <property type="match status" value="2"/>
</dbReference>
<dbReference type="GO" id="GO:0016765">
    <property type="term" value="F:transferase activity, transferring alkyl or aryl (other than methyl) groups"/>
    <property type="evidence" value="ECO:0007669"/>
    <property type="project" value="UniProtKB-ARBA"/>
</dbReference>
<evidence type="ECO:0000256" key="4">
    <source>
        <dbReference type="ARBA" id="ARBA00012041"/>
    </source>
</evidence>
<dbReference type="FunFam" id="3.40.50.1100:FF:000118">
    <property type="entry name" value="Related to CYS4-cystathionine beta-synthase"/>
    <property type="match status" value="1"/>
</dbReference>
<evidence type="ECO:0000256" key="11">
    <source>
        <dbReference type="PROSITE-ProRule" id="PRU00703"/>
    </source>
</evidence>
<evidence type="ECO:0000256" key="2">
    <source>
        <dbReference type="ARBA" id="ARBA00005003"/>
    </source>
</evidence>